<keyword evidence="1" id="KW-1133">Transmembrane helix</keyword>
<evidence type="ECO:0000313" key="2">
    <source>
        <dbReference type="EMBL" id="CUK09301.1"/>
    </source>
</evidence>
<gene>
    <name evidence="2" type="ORF">PH7735_03355</name>
</gene>
<feature type="transmembrane region" description="Helical" evidence="1">
    <location>
        <begin position="130"/>
        <end position="159"/>
    </location>
</feature>
<feature type="transmembrane region" description="Helical" evidence="1">
    <location>
        <begin position="21"/>
        <end position="39"/>
    </location>
</feature>
<feature type="transmembrane region" description="Helical" evidence="1">
    <location>
        <begin position="180"/>
        <end position="203"/>
    </location>
</feature>
<dbReference type="GeneID" id="83882333"/>
<feature type="transmembrane region" description="Helical" evidence="1">
    <location>
        <begin position="59"/>
        <end position="78"/>
    </location>
</feature>
<keyword evidence="1" id="KW-0812">Transmembrane</keyword>
<evidence type="ECO:0000313" key="3">
    <source>
        <dbReference type="Proteomes" id="UP000051870"/>
    </source>
</evidence>
<feature type="transmembrane region" description="Helical" evidence="1">
    <location>
        <begin position="99"/>
        <end position="124"/>
    </location>
</feature>
<organism evidence="2 3">
    <name type="scientific">Shimia thalassica</name>
    <dbReference type="NCBI Taxonomy" id="1715693"/>
    <lineage>
        <taxon>Bacteria</taxon>
        <taxon>Pseudomonadati</taxon>
        <taxon>Pseudomonadota</taxon>
        <taxon>Alphaproteobacteria</taxon>
        <taxon>Rhodobacterales</taxon>
        <taxon>Roseobacteraceae</taxon>
    </lineage>
</organism>
<feature type="transmembrane region" description="Helical" evidence="1">
    <location>
        <begin position="209"/>
        <end position="234"/>
    </location>
</feature>
<evidence type="ECO:0008006" key="4">
    <source>
        <dbReference type="Google" id="ProtNLM"/>
    </source>
</evidence>
<proteinExistence type="predicted"/>
<protein>
    <recommendedName>
        <fullName evidence="4">Glycerophosphoryl diester phosphodiesterase membrane domain-containing protein</fullName>
    </recommendedName>
</protein>
<evidence type="ECO:0000256" key="1">
    <source>
        <dbReference type="SAM" id="Phobius"/>
    </source>
</evidence>
<reference evidence="3" key="1">
    <citation type="submission" date="2015-09" db="EMBL/GenBank/DDBJ databases">
        <authorList>
            <person name="Rodrigo-Torres Lidia"/>
            <person name="Arahal R.David."/>
        </authorList>
    </citation>
    <scope>NUCLEOTIDE SEQUENCE [LARGE SCALE GENOMIC DNA]</scope>
    <source>
        <strain evidence="3">CECT 7735</strain>
    </source>
</reference>
<accession>A0A0P1IF02</accession>
<dbReference type="AlphaFoldDB" id="A0A0P1IF02"/>
<dbReference type="STRING" id="1715693.PH7735_03355"/>
<keyword evidence="1" id="KW-0472">Membrane</keyword>
<keyword evidence="3" id="KW-1185">Reference proteome</keyword>
<sequence length="240" mass="25675">MSGVQIFQHALRMLTGNLGEAIKVSIPLIATLLIVWIVGGEEFFAADATGTDVTSVNPTELLLSLVWAMAGLWTIVAWHRFVLLEEYPNPLPAFHGGRIVSYFLNSLMITILIAVPFGIALAIVGMLVPVLIVFVMIFALPVAVWAFYRLSPLLVAAALGEKMTLSEAWESTKEVSNSAVVAAILTFLVGAALQLAGVLVFAVVPFVGIFGVLAANWATSMVFASLVTTIYGVAVEKRNV</sequence>
<name>A0A0P1IF02_9RHOB</name>
<dbReference type="Proteomes" id="UP000051870">
    <property type="component" value="Unassembled WGS sequence"/>
</dbReference>
<dbReference type="EMBL" id="CYTW01000004">
    <property type="protein sequence ID" value="CUK09301.1"/>
    <property type="molecule type" value="Genomic_DNA"/>
</dbReference>
<dbReference type="RefSeq" id="WP_145865357.1">
    <property type="nucleotide sequence ID" value="NZ_CYTW01000004.1"/>
</dbReference>